<accession>A0A8T0BMN9</accession>
<reference evidence="2" key="1">
    <citation type="submission" date="2020-08" db="EMBL/GenBank/DDBJ databases">
        <title>Chromosome-level assembly of Southern catfish (Silurus meridionalis) provides insights into visual adaptation to the nocturnal and benthic lifestyles.</title>
        <authorList>
            <person name="Zhang Y."/>
            <person name="Wang D."/>
            <person name="Peng Z."/>
        </authorList>
    </citation>
    <scope>NUCLEOTIDE SEQUENCE</scope>
    <source>
        <strain evidence="2">SWU-2019-XX</strain>
        <tissue evidence="2">Muscle</tissue>
    </source>
</reference>
<feature type="compositionally biased region" description="Basic and acidic residues" evidence="1">
    <location>
        <begin position="70"/>
        <end position="79"/>
    </location>
</feature>
<dbReference type="EMBL" id="JABFDY010000006">
    <property type="protein sequence ID" value="KAF7706847.1"/>
    <property type="molecule type" value="Genomic_DNA"/>
</dbReference>
<proteinExistence type="predicted"/>
<comment type="caution">
    <text evidence="2">The sequence shown here is derived from an EMBL/GenBank/DDBJ whole genome shotgun (WGS) entry which is preliminary data.</text>
</comment>
<sequence length="88" mass="10123">MAEEYHQTLGVKTSKNRKLLSAAAPLLERLQNKEHKERFEQKCSSRVSCWFPSAFRPSQQLRITTIEPHAASEPRDVRSLQDALQGMK</sequence>
<evidence type="ECO:0000256" key="1">
    <source>
        <dbReference type="SAM" id="MobiDB-lite"/>
    </source>
</evidence>
<evidence type="ECO:0000313" key="3">
    <source>
        <dbReference type="Proteomes" id="UP000606274"/>
    </source>
</evidence>
<name>A0A8T0BMN9_SILME</name>
<feature type="region of interest" description="Disordered" evidence="1">
    <location>
        <begin position="65"/>
        <end position="88"/>
    </location>
</feature>
<keyword evidence="3" id="KW-1185">Reference proteome</keyword>
<dbReference type="Proteomes" id="UP000606274">
    <property type="component" value="Unassembled WGS sequence"/>
</dbReference>
<evidence type="ECO:0000313" key="2">
    <source>
        <dbReference type="EMBL" id="KAF7706847.1"/>
    </source>
</evidence>
<dbReference type="AlphaFoldDB" id="A0A8T0BMN9"/>
<organism evidence="2 3">
    <name type="scientific">Silurus meridionalis</name>
    <name type="common">Southern catfish</name>
    <name type="synonym">Silurus soldatovi meridionalis</name>
    <dbReference type="NCBI Taxonomy" id="175797"/>
    <lineage>
        <taxon>Eukaryota</taxon>
        <taxon>Metazoa</taxon>
        <taxon>Chordata</taxon>
        <taxon>Craniata</taxon>
        <taxon>Vertebrata</taxon>
        <taxon>Euteleostomi</taxon>
        <taxon>Actinopterygii</taxon>
        <taxon>Neopterygii</taxon>
        <taxon>Teleostei</taxon>
        <taxon>Ostariophysi</taxon>
        <taxon>Siluriformes</taxon>
        <taxon>Siluridae</taxon>
        <taxon>Silurus</taxon>
    </lineage>
</organism>
<protein>
    <submittedName>
        <fullName evidence="2">Uncharacterized protein</fullName>
    </submittedName>
</protein>
<gene>
    <name evidence="2" type="ORF">HF521_020101</name>
</gene>